<dbReference type="RefSeq" id="WP_220250906.1">
    <property type="nucleotide sequence ID" value="NZ_JAICCF010000003.1"/>
</dbReference>
<evidence type="ECO:0000313" key="8">
    <source>
        <dbReference type="EMBL" id="MBW8685574.1"/>
    </source>
</evidence>
<evidence type="ECO:0000256" key="1">
    <source>
        <dbReference type="ARBA" id="ARBA00004442"/>
    </source>
</evidence>
<feature type="domain" description="RagB/SusD" evidence="6">
    <location>
        <begin position="354"/>
        <end position="484"/>
    </location>
</feature>
<evidence type="ECO:0000259" key="7">
    <source>
        <dbReference type="Pfam" id="PF14322"/>
    </source>
</evidence>
<dbReference type="SUPFAM" id="SSF48452">
    <property type="entry name" value="TPR-like"/>
    <property type="match status" value="1"/>
</dbReference>
<dbReference type="Pfam" id="PF07980">
    <property type="entry name" value="SusD_RagB"/>
    <property type="match status" value="1"/>
</dbReference>
<dbReference type="Proteomes" id="UP000812961">
    <property type="component" value="Unassembled WGS sequence"/>
</dbReference>
<dbReference type="CDD" id="cd08977">
    <property type="entry name" value="SusD"/>
    <property type="match status" value="1"/>
</dbReference>
<evidence type="ECO:0000256" key="2">
    <source>
        <dbReference type="ARBA" id="ARBA00006275"/>
    </source>
</evidence>
<keyword evidence="4" id="KW-0472">Membrane</keyword>
<name>A0ABS7GFI8_9BACT</name>
<gene>
    <name evidence="8" type="ORF">K1Y79_14635</name>
</gene>
<evidence type="ECO:0000256" key="4">
    <source>
        <dbReference type="ARBA" id="ARBA00023136"/>
    </source>
</evidence>
<dbReference type="InterPro" id="IPR012944">
    <property type="entry name" value="SusD_RagB_dom"/>
</dbReference>
<sequence>MTFITLFGKIFRLLFICWLVISISSCKKLIEVDPPINEIIGSEIYSSNTTAISVLTGIYTSMSSNGIFNGEQSVSIRPGLSADELIPVINASSILTLIYHNSLTNNGDQLYWSELYAYLYRINSAIEGISASVALTTDVKKRLLAEAKFLRAFMYFYLVNFYGSVPLLLSTDKNINVIAPREPMVNLYAQMINDLKEAQGDLSDQYLNADLITNTSERIRPNKFAVSALLARVYLYNQNWALAEQEASKVIDNTAMYMLENPKNVFLKGSREAIWQLQPVNLNQNTIDAEVLVLAPTELNPRGGPTESRPFYLSQSLLKNYSFEDQRRVNWIDSVVSDGIVYYYPFKYKAYLPQERTEYLTVLRLAEQYLIRAEARAQMNRIGGSNSAMDDINIIRTRAGLSDIVASSKEEVLDIILKERRKELFTEWGHRWFDLKRTGNVDMVMQKVAIDKGIVWNSYKALYPIPVQDIQRNPSLRGHQNPGYPER</sequence>
<dbReference type="Pfam" id="PF14322">
    <property type="entry name" value="SusD-like_3"/>
    <property type="match status" value="1"/>
</dbReference>
<comment type="subcellular location">
    <subcellularLocation>
        <location evidence="1">Cell outer membrane</location>
    </subcellularLocation>
</comment>
<keyword evidence="3" id="KW-0732">Signal</keyword>
<evidence type="ECO:0000313" key="9">
    <source>
        <dbReference type="Proteomes" id="UP000812961"/>
    </source>
</evidence>
<dbReference type="InterPro" id="IPR011990">
    <property type="entry name" value="TPR-like_helical_dom_sf"/>
</dbReference>
<evidence type="ECO:0000256" key="5">
    <source>
        <dbReference type="ARBA" id="ARBA00023237"/>
    </source>
</evidence>
<evidence type="ECO:0000256" key="3">
    <source>
        <dbReference type="ARBA" id="ARBA00022729"/>
    </source>
</evidence>
<evidence type="ECO:0000259" key="6">
    <source>
        <dbReference type="Pfam" id="PF07980"/>
    </source>
</evidence>
<keyword evidence="5" id="KW-0998">Cell outer membrane</keyword>
<dbReference type="InterPro" id="IPR033985">
    <property type="entry name" value="SusD-like_N"/>
</dbReference>
<dbReference type="EMBL" id="JAICCF010000003">
    <property type="protein sequence ID" value="MBW8685574.1"/>
    <property type="molecule type" value="Genomic_DNA"/>
</dbReference>
<comment type="similarity">
    <text evidence="2">Belongs to the SusD family.</text>
</comment>
<organism evidence="8 9">
    <name type="scientific">Chitinophaga rhizophila</name>
    <dbReference type="NCBI Taxonomy" id="2866212"/>
    <lineage>
        <taxon>Bacteria</taxon>
        <taxon>Pseudomonadati</taxon>
        <taxon>Bacteroidota</taxon>
        <taxon>Chitinophagia</taxon>
        <taxon>Chitinophagales</taxon>
        <taxon>Chitinophagaceae</taxon>
        <taxon>Chitinophaga</taxon>
    </lineage>
</organism>
<feature type="domain" description="SusD-like N-terminal" evidence="7">
    <location>
        <begin position="104"/>
        <end position="235"/>
    </location>
</feature>
<proteinExistence type="inferred from homology"/>
<reference evidence="8 9" key="1">
    <citation type="submission" date="2021-08" db="EMBL/GenBank/DDBJ databases">
        <title>The genome sequence of Chitinophaga sp. B61.</title>
        <authorList>
            <person name="Zhang X."/>
        </authorList>
    </citation>
    <scope>NUCLEOTIDE SEQUENCE [LARGE SCALE GENOMIC DNA]</scope>
    <source>
        <strain evidence="8 9">B61</strain>
    </source>
</reference>
<keyword evidence="9" id="KW-1185">Reference proteome</keyword>
<protein>
    <submittedName>
        <fullName evidence="8">RagB/SusD family nutrient uptake outer membrane protein</fullName>
    </submittedName>
</protein>
<dbReference type="Gene3D" id="1.25.40.390">
    <property type="match status" value="1"/>
</dbReference>
<accession>A0ABS7GFI8</accession>
<comment type="caution">
    <text evidence="8">The sequence shown here is derived from an EMBL/GenBank/DDBJ whole genome shotgun (WGS) entry which is preliminary data.</text>
</comment>